<evidence type="ECO:0000256" key="1">
    <source>
        <dbReference type="ARBA" id="ARBA00023002"/>
    </source>
</evidence>
<gene>
    <name evidence="3" type="ORF">CKF59_06665</name>
</gene>
<dbReference type="AlphaFoldDB" id="A0A3A1Y6K5"/>
<proteinExistence type="predicted"/>
<feature type="domain" description="Pyrroline-5-carboxylate reductase catalytic N-terminal" evidence="2">
    <location>
        <begin position="6"/>
        <end position="94"/>
    </location>
</feature>
<dbReference type="Pfam" id="PF03807">
    <property type="entry name" value="F420_oxidored"/>
    <property type="match status" value="1"/>
</dbReference>
<dbReference type="SUPFAM" id="SSF51735">
    <property type="entry name" value="NAD(P)-binding Rossmann-fold domains"/>
    <property type="match status" value="1"/>
</dbReference>
<dbReference type="InterPro" id="IPR051267">
    <property type="entry name" value="STEAP_metalloreductase"/>
</dbReference>
<dbReference type="InterPro" id="IPR036291">
    <property type="entry name" value="NAD(P)-bd_dom_sf"/>
</dbReference>
<dbReference type="OrthoDB" id="1523398at2"/>
<evidence type="ECO:0000259" key="2">
    <source>
        <dbReference type="Pfam" id="PF03807"/>
    </source>
</evidence>
<dbReference type="RefSeq" id="WP_119535168.1">
    <property type="nucleotide sequence ID" value="NZ_NRJF01000211.1"/>
</dbReference>
<accession>A0A3A1Y6K5</accession>
<dbReference type="Proteomes" id="UP000265964">
    <property type="component" value="Unassembled WGS sequence"/>
</dbReference>
<dbReference type="InterPro" id="IPR028939">
    <property type="entry name" value="P5C_Rdtase_cat_N"/>
</dbReference>
<dbReference type="Gene3D" id="3.40.50.720">
    <property type="entry name" value="NAD(P)-binding Rossmann-like Domain"/>
    <property type="match status" value="1"/>
</dbReference>
<keyword evidence="4" id="KW-1185">Reference proteome</keyword>
<dbReference type="GO" id="GO:0016491">
    <property type="term" value="F:oxidoreductase activity"/>
    <property type="evidence" value="ECO:0007669"/>
    <property type="project" value="UniProtKB-KW"/>
</dbReference>
<name>A0A3A1Y6K5_9GAMM</name>
<reference evidence="3 4" key="1">
    <citation type="submission" date="2017-08" db="EMBL/GenBank/DDBJ databases">
        <title>Reclassification of Bisgaard taxon 37 and 44.</title>
        <authorList>
            <person name="Christensen H."/>
        </authorList>
    </citation>
    <scope>NUCLEOTIDE SEQUENCE [LARGE SCALE GENOMIC DNA]</scope>
    <source>
        <strain evidence="3 4">EEAB3T1</strain>
    </source>
</reference>
<dbReference type="PANTHER" id="PTHR14239">
    <property type="entry name" value="DUDULIN-RELATED"/>
    <property type="match status" value="1"/>
</dbReference>
<evidence type="ECO:0000313" key="4">
    <source>
        <dbReference type="Proteomes" id="UP000265964"/>
    </source>
</evidence>
<protein>
    <recommendedName>
        <fullName evidence="2">Pyrroline-5-carboxylate reductase catalytic N-terminal domain-containing protein</fullName>
    </recommendedName>
</protein>
<evidence type="ECO:0000313" key="3">
    <source>
        <dbReference type="EMBL" id="RIY32909.1"/>
    </source>
</evidence>
<sequence length="207" mass="22085">MKDLSIGVIGSGMQGYAIGSSLAQAGFTLMFAARDLEALKRKVADLPRAKVATPLATAQFADVIILALPYSAFEALAPTLLPSLQGKLVLDATNTDPSNPEIIEQDQGNVARYSQQLLPGVKYVRAFSSVDFYQIVDSYQRGGINPLAIPIASDNSLALEQAKALISALHAEPVATSLEQAVKFQRGGVAFRVHTTGKKMRELLGVK</sequence>
<comment type="caution">
    <text evidence="3">The sequence shown here is derived from an EMBL/GenBank/DDBJ whole genome shotgun (WGS) entry which is preliminary data.</text>
</comment>
<organism evidence="3 4">
    <name type="scientific">Psittacicella gerlachiana</name>
    <dbReference type="NCBI Taxonomy" id="2028574"/>
    <lineage>
        <taxon>Bacteria</taxon>
        <taxon>Pseudomonadati</taxon>
        <taxon>Pseudomonadota</taxon>
        <taxon>Gammaproteobacteria</taxon>
        <taxon>Pasteurellales</taxon>
        <taxon>Psittacicellaceae</taxon>
        <taxon>Psittacicella</taxon>
    </lineage>
</organism>
<dbReference type="EMBL" id="NRJF01000211">
    <property type="protein sequence ID" value="RIY32909.1"/>
    <property type="molecule type" value="Genomic_DNA"/>
</dbReference>
<keyword evidence="1" id="KW-0560">Oxidoreductase</keyword>